<evidence type="ECO:0000256" key="3">
    <source>
        <dbReference type="ARBA" id="ARBA00022692"/>
    </source>
</evidence>
<keyword evidence="6" id="KW-1003">Cell membrane</keyword>
<dbReference type="InterPro" id="IPR002994">
    <property type="entry name" value="Surf1/Shy1"/>
</dbReference>
<comment type="subcellular location">
    <subcellularLocation>
        <location evidence="6">Cell membrane</location>
        <topology evidence="6">Multi-pass membrane protein</topology>
    </subcellularLocation>
    <subcellularLocation>
        <location evidence="1">Membrane</location>
    </subcellularLocation>
</comment>
<feature type="region of interest" description="Disordered" evidence="7">
    <location>
        <begin position="280"/>
        <end position="304"/>
    </location>
</feature>
<gene>
    <name evidence="8" type="ORF">QSV35_11125</name>
</gene>
<protein>
    <recommendedName>
        <fullName evidence="6">SURF1-like protein</fullName>
    </recommendedName>
</protein>
<evidence type="ECO:0000256" key="2">
    <source>
        <dbReference type="ARBA" id="ARBA00007165"/>
    </source>
</evidence>
<dbReference type="CDD" id="cd06662">
    <property type="entry name" value="SURF1"/>
    <property type="match status" value="1"/>
</dbReference>
<evidence type="ECO:0000313" key="8">
    <source>
        <dbReference type="EMBL" id="MDL9979882.1"/>
    </source>
</evidence>
<organism evidence="8 9">
    <name type="scientific">Microbacterium candidum</name>
    <dbReference type="NCBI Taxonomy" id="3041922"/>
    <lineage>
        <taxon>Bacteria</taxon>
        <taxon>Bacillati</taxon>
        <taxon>Actinomycetota</taxon>
        <taxon>Actinomycetes</taxon>
        <taxon>Micrococcales</taxon>
        <taxon>Microbacteriaceae</taxon>
        <taxon>Microbacterium</taxon>
    </lineage>
</organism>
<dbReference type="PANTHER" id="PTHR23427:SF2">
    <property type="entry name" value="SURFEIT LOCUS PROTEIN 1"/>
    <property type="match status" value="1"/>
</dbReference>
<dbReference type="Proteomes" id="UP001235064">
    <property type="component" value="Unassembled WGS sequence"/>
</dbReference>
<accession>A0ABT7MZM2</accession>
<evidence type="ECO:0000256" key="6">
    <source>
        <dbReference type="RuleBase" id="RU363076"/>
    </source>
</evidence>
<keyword evidence="4 6" id="KW-1133">Transmembrane helix</keyword>
<dbReference type="InterPro" id="IPR045214">
    <property type="entry name" value="Surf1/Surf4"/>
</dbReference>
<dbReference type="RefSeq" id="WP_286288818.1">
    <property type="nucleotide sequence ID" value="NZ_JASXSZ010000003.1"/>
</dbReference>
<evidence type="ECO:0000256" key="7">
    <source>
        <dbReference type="SAM" id="MobiDB-lite"/>
    </source>
</evidence>
<evidence type="ECO:0000256" key="4">
    <source>
        <dbReference type="ARBA" id="ARBA00022989"/>
    </source>
</evidence>
<evidence type="ECO:0000256" key="1">
    <source>
        <dbReference type="ARBA" id="ARBA00004370"/>
    </source>
</evidence>
<keyword evidence="9" id="KW-1185">Reference proteome</keyword>
<keyword evidence="3 6" id="KW-0812">Transmembrane</keyword>
<evidence type="ECO:0000256" key="5">
    <source>
        <dbReference type="ARBA" id="ARBA00023136"/>
    </source>
</evidence>
<dbReference type="PANTHER" id="PTHR23427">
    <property type="entry name" value="SURFEIT LOCUS PROTEIN"/>
    <property type="match status" value="1"/>
</dbReference>
<keyword evidence="5 6" id="KW-0472">Membrane</keyword>
<dbReference type="EMBL" id="JASXSZ010000003">
    <property type="protein sequence ID" value="MDL9979882.1"/>
    <property type="molecule type" value="Genomic_DNA"/>
</dbReference>
<comment type="caution">
    <text evidence="8">The sequence shown here is derived from an EMBL/GenBank/DDBJ whole genome shotgun (WGS) entry which is preliminary data.</text>
</comment>
<evidence type="ECO:0000313" key="9">
    <source>
        <dbReference type="Proteomes" id="UP001235064"/>
    </source>
</evidence>
<sequence>MSRRSAPAAVRWTAYVGVAIVFAIACAFLSNWQLSKNVARSGQLSLISENYDAKPVALSELLPTGATLIASDQWRPVTMTGEYEPDAQLLVRNRVHGGTAAYEVLVPFRLVDGRVFLVDRGWVAPGNTQSLPDHVPAPPRGTVTLVARLQPGEPLPPSGRSAPPGQVPSINLPLVAQESGASSLEQGAYGTLISESPSPASVPQALEAPSDDPGPYLSYGVQWILFAVMGFVFIWYVIRSERRARREDAEDAAAVAALAATDPEAAAALEAQSSVRRTQRALFPKKKADRDMADEDDLLDKAGR</sequence>
<reference evidence="8 9" key="1">
    <citation type="submission" date="2023-06" db="EMBL/GenBank/DDBJ databases">
        <title>Microbacterium sp. nov., isolated from a waste landfill.</title>
        <authorList>
            <person name="Wen W."/>
        </authorList>
    </citation>
    <scope>NUCLEOTIDE SEQUENCE [LARGE SCALE GENOMIC DNA]</scope>
    <source>
        <strain evidence="8 9">ASV49</strain>
    </source>
</reference>
<name>A0ABT7MZM2_9MICO</name>
<dbReference type="PROSITE" id="PS50895">
    <property type="entry name" value="SURF1"/>
    <property type="match status" value="1"/>
</dbReference>
<comment type="similarity">
    <text evidence="2 6">Belongs to the SURF1 family.</text>
</comment>
<feature type="transmembrane region" description="Helical" evidence="6">
    <location>
        <begin position="12"/>
        <end position="32"/>
    </location>
</feature>
<proteinExistence type="inferred from homology"/>
<feature type="transmembrane region" description="Helical" evidence="6">
    <location>
        <begin position="216"/>
        <end position="238"/>
    </location>
</feature>
<dbReference type="Pfam" id="PF02104">
    <property type="entry name" value="SURF1"/>
    <property type="match status" value="1"/>
</dbReference>
<dbReference type="PROSITE" id="PS51257">
    <property type="entry name" value="PROKAR_LIPOPROTEIN"/>
    <property type="match status" value="1"/>
</dbReference>